<dbReference type="EMBL" id="WWHY01000001">
    <property type="protein sequence ID" value="MYR30972.1"/>
    <property type="molecule type" value="Genomic_DNA"/>
</dbReference>
<keyword evidence="1" id="KW-0472">Membrane</keyword>
<comment type="caution">
    <text evidence="2">The sequence shown here is derived from an EMBL/GenBank/DDBJ whole genome shotgun (WGS) entry which is preliminary data.</text>
</comment>
<feature type="transmembrane region" description="Helical" evidence="1">
    <location>
        <begin position="18"/>
        <end position="36"/>
    </location>
</feature>
<protein>
    <submittedName>
        <fullName evidence="2">Uncharacterized protein</fullName>
    </submittedName>
</protein>
<keyword evidence="1" id="KW-0812">Transmembrane</keyword>
<evidence type="ECO:0000313" key="3">
    <source>
        <dbReference type="Proteomes" id="UP000467124"/>
    </source>
</evidence>
<feature type="transmembrane region" description="Helical" evidence="1">
    <location>
        <begin position="159"/>
        <end position="178"/>
    </location>
</feature>
<feature type="transmembrane region" description="Helical" evidence="1">
    <location>
        <begin position="240"/>
        <end position="259"/>
    </location>
</feature>
<reference evidence="2 3" key="1">
    <citation type="journal article" date="2019" name="Nat. Commun.">
        <title>The antimicrobial potential of Streptomyces from insect microbiomes.</title>
        <authorList>
            <person name="Chevrette M.G."/>
            <person name="Carlson C.M."/>
            <person name="Ortega H.E."/>
            <person name="Thomas C."/>
            <person name="Ananiev G.E."/>
            <person name="Barns K.J."/>
            <person name="Book A.J."/>
            <person name="Cagnazzo J."/>
            <person name="Carlos C."/>
            <person name="Flanigan W."/>
            <person name="Grubbs K.J."/>
            <person name="Horn H.A."/>
            <person name="Hoffmann F.M."/>
            <person name="Klassen J.L."/>
            <person name="Knack J.J."/>
            <person name="Lewin G.R."/>
            <person name="McDonald B.R."/>
            <person name="Muller L."/>
            <person name="Melo W.G.P."/>
            <person name="Pinto-Tomas A.A."/>
            <person name="Schmitz A."/>
            <person name="Wendt-Pienkowski E."/>
            <person name="Wildman S."/>
            <person name="Zhao M."/>
            <person name="Zhang F."/>
            <person name="Bugni T.S."/>
            <person name="Andes D.R."/>
            <person name="Pupo M.T."/>
            <person name="Currie C.R."/>
        </authorList>
    </citation>
    <scope>NUCLEOTIDE SEQUENCE [LARGE SCALE GENOMIC DNA]</scope>
    <source>
        <strain evidence="2 3">SID5840</strain>
    </source>
</reference>
<dbReference type="Proteomes" id="UP000467124">
    <property type="component" value="Unassembled WGS sequence"/>
</dbReference>
<sequence>MTRASIFWRLTGLNLRHLLISPVFLVLMPLMLIWLWLTTSMPALPTLNDFFTDSVLKVAGVGAVMFAVTTFPALREVRHSHDLALPLSSALRLLSLTLASVTVTSVIMGSVAALYPLFAPVPPAGVFQPIALVGVILLSWYGPLSAVVSAVWTRSFVPLVAVGLLFPTYLLYTALALVTPADLVMEQMSRFMYLALSPLPFYPDTFETALIYLTHTLLMVLCLTLLVLAARRGARLRRVACLGVVGLSLVGLVGLQAYANDVYVDPERSPSPLPRDLAAEGCVEIGRMTYCPLPGYEPWVEHWSTELTPVVARIPDRAPLPVIWQANPTRRSDTLYTPPDGTAPVGEYWDPENPYHGMDLDSSVVAYSLGLPPYLYHLCSATGQARVVVGSWLVSRGAVHEDASTRFTAAEWFLMDYRPDLPDLSLAYLLTRLPEERVAAVIEEHWETLTSPEADLDTLTELLDLPPADELPEPDWEQAMIEPHELPYEMGEDTPLCP</sequence>
<gene>
    <name evidence="2" type="ORF">GTW20_01470</name>
</gene>
<dbReference type="RefSeq" id="WP_017535336.1">
    <property type="nucleotide sequence ID" value="NZ_JBEYHW010000013.1"/>
</dbReference>
<dbReference type="AlphaFoldDB" id="A0A7K2ILX0"/>
<evidence type="ECO:0000313" key="2">
    <source>
        <dbReference type="EMBL" id="MYR30972.1"/>
    </source>
</evidence>
<keyword evidence="1" id="KW-1133">Transmembrane helix</keyword>
<evidence type="ECO:0000256" key="1">
    <source>
        <dbReference type="SAM" id="Phobius"/>
    </source>
</evidence>
<feature type="transmembrane region" description="Helical" evidence="1">
    <location>
        <begin position="56"/>
        <end position="74"/>
    </location>
</feature>
<feature type="transmembrane region" description="Helical" evidence="1">
    <location>
        <begin position="94"/>
        <end position="118"/>
    </location>
</feature>
<feature type="transmembrane region" description="Helical" evidence="1">
    <location>
        <begin position="130"/>
        <end position="152"/>
    </location>
</feature>
<accession>A0A7K2ILX0</accession>
<name>A0A7K2ILX0_9ACTN</name>
<organism evidence="2 3">
    <name type="scientific">Nocardiopsis alba</name>
    <dbReference type="NCBI Taxonomy" id="53437"/>
    <lineage>
        <taxon>Bacteria</taxon>
        <taxon>Bacillati</taxon>
        <taxon>Actinomycetota</taxon>
        <taxon>Actinomycetes</taxon>
        <taxon>Streptosporangiales</taxon>
        <taxon>Nocardiopsidaceae</taxon>
        <taxon>Nocardiopsis</taxon>
    </lineage>
</organism>
<feature type="transmembrane region" description="Helical" evidence="1">
    <location>
        <begin position="209"/>
        <end position="228"/>
    </location>
</feature>
<proteinExistence type="predicted"/>